<protein>
    <submittedName>
        <fullName evidence="1">Uncharacterized protein</fullName>
    </submittedName>
</protein>
<dbReference type="Proteomes" id="UP001150581">
    <property type="component" value="Unassembled WGS sequence"/>
</dbReference>
<keyword evidence="2" id="KW-1185">Reference proteome</keyword>
<organism evidence="1 2">
    <name type="scientific">Kickxella alabastrina</name>
    <dbReference type="NCBI Taxonomy" id="61397"/>
    <lineage>
        <taxon>Eukaryota</taxon>
        <taxon>Fungi</taxon>
        <taxon>Fungi incertae sedis</taxon>
        <taxon>Zoopagomycota</taxon>
        <taxon>Kickxellomycotina</taxon>
        <taxon>Kickxellomycetes</taxon>
        <taxon>Kickxellales</taxon>
        <taxon>Kickxellaceae</taxon>
        <taxon>Kickxella</taxon>
    </lineage>
</organism>
<feature type="non-terminal residue" evidence="1">
    <location>
        <position position="1"/>
    </location>
</feature>
<evidence type="ECO:0000313" key="2">
    <source>
        <dbReference type="Proteomes" id="UP001150581"/>
    </source>
</evidence>
<reference evidence="1" key="1">
    <citation type="submission" date="2022-07" db="EMBL/GenBank/DDBJ databases">
        <title>Phylogenomic reconstructions and comparative analyses of Kickxellomycotina fungi.</title>
        <authorList>
            <person name="Reynolds N.K."/>
            <person name="Stajich J.E."/>
            <person name="Barry K."/>
            <person name="Grigoriev I.V."/>
            <person name="Crous P."/>
            <person name="Smith M.E."/>
        </authorList>
    </citation>
    <scope>NUCLEOTIDE SEQUENCE</scope>
    <source>
        <strain evidence="1">Benny 63K</strain>
    </source>
</reference>
<gene>
    <name evidence="1" type="ORF">LPJ66_006893</name>
</gene>
<sequence length="389" mass="40974">REQAEVDARAQQAQQVRRNTDVQALLQKKSMLLETIEAATLIQNTAENSRDGYSRRNLRRVSSEMNMVMEGRRRRLEEARACEPGAAAAAGQHHQQRPTMPIPMPVPRLSNADETARAEQGRRSVSMDASEMRRAMVRAGLPPPAAAAAAAAGRVEPEVPPVPMLPGLPHGGSQTSIDLLLMPLHEPAMDAGMSLESLARRLSNASQEWLPMPRRLSNASSTSSLGQPPARIARSAGIRRDSFASTPTYAAAAASAAAAAAVATLRPSLAGPSRASALAARRAVLPAAEQSRASQLLTPQASRRGGILKAGRTKREAPTRMQMLPESSVTLAAAAISGSTSNGDMRFAEGDAAAMPASSWQPPRRMTVSATGAAAATGLISKKSVRPSA</sequence>
<dbReference type="EMBL" id="JANBPG010001150">
    <property type="protein sequence ID" value="KAJ1891479.1"/>
    <property type="molecule type" value="Genomic_DNA"/>
</dbReference>
<evidence type="ECO:0000313" key="1">
    <source>
        <dbReference type="EMBL" id="KAJ1891479.1"/>
    </source>
</evidence>
<name>A0ACC1IAZ6_9FUNG</name>
<comment type="caution">
    <text evidence="1">The sequence shown here is derived from an EMBL/GenBank/DDBJ whole genome shotgun (WGS) entry which is preliminary data.</text>
</comment>
<proteinExistence type="predicted"/>
<accession>A0ACC1IAZ6</accession>